<dbReference type="PROSITE" id="PS52045">
    <property type="entry name" value="NEPROSIN_PEP_CD"/>
    <property type="match status" value="1"/>
</dbReference>
<evidence type="ECO:0000313" key="5">
    <source>
        <dbReference type="Proteomes" id="UP000469559"/>
    </source>
</evidence>
<feature type="region of interest" description="Disordered" evidence="1">
    <location>
        <begin position="111"/>
        <end position="130"/>
    </location>
</feature>
<dbReference type="Pfam" id="PF03080">
    <property type="entry name" value="Neprosin"/>
    <property type="match status" value="1"/>
</dbReference>
<feature type="domain" description="Neprosin PEP catalytic" evidence="3">
    <location>
        <begin position="126"/>
        <end position="393"/>
    </location>
</feature>
<name>A0A8T9AZC9_9HELO</name>
<reference evidence="4 5" key="1">
    <citation type="submission" date="2018-05" db="EMBL/GenBank/DDBJ databases">
        <title>Whole genome sequencing for identification of molecular markers to develop diagnostic detection tools for the regulated plant pathogen Lachnellula willkommii.</title>
        <authorList>
            <person name="Giroux E."/>
            <person name="Bilodeau G."/>
        </authorList>
    </citation>
    <scope>NUCLEOTIDE SEQUENCE [LARGE SCALE GENOMIC DNA]</scope>
    <source>
        <strain evidence="4 5">CBS 203.66</strain>
    </source>
</reference>
<dbReference type="Proteomes" id="UP000469559">
    <property type="component" value="Unassembled WGS sequence"/>
</dbReference>
<accession>A0A8T9AZC9</accession>
<feature type="chain" id="PRO_5035720636" description="Neprosin PEP catalytic domain-containing protein" evidence="2">
    <location>
        <begin position="21"/>
        <end position="395"/>
    </location>
</feature>
<evidence type="ECO:0000256" key="2">
    <source>
        <dbReference type="SAM" id="SignalP"/>
    </source>
</evidence>
<evidence type="ECO:0000256" key="1">
    <source>
        <dbReference type="SAM" id="MobiDB-lite"/>
    </source>
</evidence>
<dbReference type="AlphaFoldDB" id="A0A8T9AZC9"/>
<organism evidence="4 5">
    <name type="scientific">Lachnellula arida</name>
    <dbReference type="NCBI Taxonomy" id="1316785"/>
    <lineage>
        <taxon>Eukaryota</taxon>
        <taxon>Fungi</taxon>
        <taxon>Dikarya</taxon>
        <taxon>Ascomycota</taxon>
        <taxon>Pezizomycotina</taxon>
        <taxon>Leotiomycetes</taxon>
        <taxon>Helotiales</taxon>
        <taxon>Lachnaceae</taxon>
        <taxon>Lachnellula</taxon>
    </lineage>
</organism>
<proteinExistence type="predicted"/>
<dbReference type="PANTHER" id="PTHR31589:SF110">
    <property type="entry name" value="PROTEIN, PUTATIVE (DUF239)-RELATED"/>
    <property type="match status" value="1"/>
</dbReference>
<dbReference type="EMBL" id="QGMF01001111">
    <property type="protein sequence ID" value="TVY13100.1"/>
    <property type="molecule type" value="Genomic_DNA"/>
</dbReference>
<dbReference type="PANTHER" id="PTHR31589">
    <property type="entry name" value="PROTEIN, PUTATIVE (DUF239)-RELATED-RELATED"/>
    <property type="match status" value="1"/>
</dbReference>
<dbReference type="InterPro" id="IPR004314">
    <property type="entry name" value="Neprosin"/>
</dbReference>
<comment type="caution">
    <text evidence="4">The sequence shown here is derived from an EMBL/GenBank/DDBJ whole genome shotgun (WGS) entry which is preliminary data.</text>
</comment>
<keyword evidence="5" id="KW-1185">Reference proteome</keyword>
<gene>
    <name evidence="4" type="ORF">LARI1_G008013</name>
</gene>
<feature type="signal peptide" evidence="2">
    <location>
        <begin position="1"/>
        <end position="20"/>
    </location>
</feature>
<keyword evidence="2" id="KW-0732">Signal</keyword>
<dbReference type="OrthoDB" id="1858978at2759"/>
<evidence type="ECO:0000259" key="3">
    <source>
        <dbReference type="PROSITE" id="PS52045"/>
    </source>
</evidence>
<sequence length="395" mass="42069">MGGLLRKLSLAFLLATKGTSKPISTPKNQVLEPRPGLNILKTTVTDTHTLDWIALDSQGPIASAPPLPPHRTNGTTPTAELQLAGAELGPPGSVPIPRVNANLQASTKLPIKHLPPTTLSPHPQKSKRQYSGDHWYVSSDQSVANIGGSATYSIFAPYVQSSGDFSLLQTAVTKQNVPLPNDASTSGSQTLEAGWINYPDQISSPHLFTYFTTCNYQCSGDDQGGWNTDQAGWVQVDSTYYPGAVFVPNSVDGGAQYEIQLEYQLYEDNWWLWVIDTWIGYYPASLFSAGEADAAATLAAGSDMIFYYGEIYNSEDALTTTDMGSGEFADAGSGRAAYIHNMVYLDAGAGYVDYTAGFADSDAGRYTNDAYPSSGTSWGSYVYIGGPGAGGVVGG</sequence>
<evidence type="ECO:0000313" key="4">
    <source>
        <dbReference type="EMBL" id="TVY13100.1"/>
    </source>
</evidence>
<dbReference type="InterPro" id="IPR053168">
    <property type="entry name" value="Glutamic_endopeptidase"/>
</dbReference>
<protein>
    <recommendedName>
        <fullName evidence="3">Neprosin PEP catalytic domain-containing protein</fullName>
    </recommendedName>
</protein>